<sequence>LKPEELNWLLMAGSIAGNKWESVGSRFSNKDEDFYKSNGVAVRGVLNRGVEGLPFDAIDIALGYQGLPDASVKDYLATLGPESALSSGHSLGTLTNIYLGSSGLAEKVYLYSVPFGAVAPPNAQAVIGTWDLVNGGWAGKLFNWDAEIVPLKPWEHGFENYKRYIEK</sequence>
<reference evidence="2" key="1">
    <citation type="journal article" date="2019" name="Int. J. Syst. Evol. Microbiol.">
        <title>The Global Catalogue of Microorganisms (GCM) 10K type strain sequencing project: providing services to taxonomists for standard genome sequencing and annotation.</title>
        <authorList>
            <consortium name="The Broad Institute Genomics Platform"/>
            <consortium name="The Broad Institute Genome Sequencing Center for Infectious Disease"/>
            <person name="Wu L."/>
            <person name="Ma J."/>
        </authorList>
    </citation>
    <scope>NUCLEOTIDE SEQUENCE [LARGE SCALE GENOMIC DNA]</scope>
    <source>
        <strain evidence="2">KCTC 42447</strain>
    </source>
</reference>
<protein>
    <submittedName>
        <fullName evidence="1">Uncharacterized protein</fullName>
    </submittedName>
</protein>
<feature type="non-terminal residue" evidence="1">
    <location>
        <position position="1"/>
    </location>
</feature>
<comment type="caution">
    <text evidence="1">The sequence shown here is derived from an EMBL/GenBank/DDBJ whole genome shotgun (WGS) entry which is preliminary data.</text>
</comment>
<dbReference type="Proteomes" id="UP001595630">
    <property type="component" value="Unassembled WGS sequence"/>
</dbReference>
<gene>
    <name evidence="1" type="ORF">ACFOMF_09145</name>
</gene>
<accession>A0ABV7T544</accession>
<evidence type="ECO:0000313" key="2">
    <source>
        <dbReference type="Proteomes" id="UP001595630"/>
    </source>
</evidence>
<organism evidence="1 2">
    <name type="scientific">Stutzerimonas tarimensis</name>
    <dbReference type="NCBI Taxonomy" id="1507735"/>
    <lineage>
        <taxon>Bacteria</taxon>
        <taxon>Pseudomonadati</taxon>
        <taxon>Pseudomonadota</taxon>
        <taxon>Gammaproteobacteria</taxon>
        <taxon>Pseudomonadales</taxon>
        <taxon>Pseudomonadaceae</taxon>
        <taxon>Stutzerimonas</taxon>
    </lineage>
</organism>
<name>A0ABV7T544_9GAMM</name>
<keyword evidence="2" id="KW-1185">Reference proteome</keyword>
<evidence type="ECO:0000313" key="1">
    <source>
        <dbReference type="EMBL" id="MFC3607939.1"/>
    </source>
</evidence>
<dbReference type="RefSeq" id="WP_386364028.1">
    <property type="nucleotide sequence ID" value="NZ_JBHRXZ010000021.1"/>
</dbReference>
<dbReference type="EMBL" id="JBHRXZ010000021">
    <property type="protein sequence ID" value="MFC3607939.1"/>
    <property type="molecule type" value="Genomic_DNA"/>
</dbReference>
<proteinExistence type="predicted"/>